<gene>
    <name evidence="2" type="ORF">E6Q80_02730</name>
</gene>
<feature type="transmembrane region" description="Helical" evidence="1">
    <location>
        <begin position="31"/>
        <end position="48"/>
    </location>
</feature>
<feature type="non-terminal residue" evidence="2">
    <location>
        <position position="63"/>
    </location>
</feature>
<dbReference type="AlphaFoldDB" id="A0A5C7T8R3"/>
<evidence type="ECO:0000256" key="1">
    <source>
        <dbReference type="SAM" id="Phobius"/>
    </source>
</evidence>
<organism evidence="2 3">
    <name type="scientific">Thauera aminoaromatica</name>
    <dbReference type="NCBI Taxonomy" id="164330"/>
    <lineage>
        <taxon>Bacteria</taxon>
        <taxon>Pseudomonadati</taxon>
        <taxon>Pseudomonadota</taxon>
        <taxon>Betaproteobacteria</taxon>
        <taxon>Rhodocyclales</taxon>
        <taxon>Zoogloeaceae</taxon>
        <taxon>Thauera</taxon>
    </lineage>
</organism>
<dbReference type="Proteomes" id="UP000321192">
    <property type="component" value="Unassembled WGS sequence"/>
</dbReference>
<reference evidence="2 3" key="1">
    <citation type="submission" date="2018-09" db="EMBL/GenBank/DDBJ databases">
        <title>Metagenome Assembled Genomes from an Advanced Water Purification Facility.</title>
        <authorList>
            <person name="Stamps B.W."/>
            <person name="Spear J.R."/>
        </authorList>
    </citation>
    <scope>NUCLEOTIDE SEQUENCE [LARGE SCALE GENOMIC DNA]</scope>
    <source>
        <strain evidence="2">Bin_27_1</strain>
    </source>
</reference>
<keyword evidence="1" id="KW-0812">Transmembrane</keyword>
<evidence type="ECO:0000313" key="2">
    <source>
        <dbReference type="EMBL" id="TXH91415.1"/>
    </source>
</evidence>
<keyword evidence="1" id="KW-1133">Transmembrane helix</keyword>
<name>A0A5C7T8R3_THASP</name>
<proteinExistence type="predicted"/>
<sequence length="63" mass="6693">MPLPELHAPLFVGLVLVVLFVAFVREWVKPDVAVLVAVAILLGLGQLSPKDVLSVFSNSAPVT</sequence>
<accession>A0A5C7T8R3</accession>
<comment type="caution">
    <text evidence="2">The sequence shown here is derived from an EMBL/GenBank/DDBJ whole genome shotgun (WGS) entry which is preliminary data.</text>
</comment>
<feature type="transmembrane region" description="Helical" evidence="1">
    <location>
        <begin position="6"/>
        <end position="24"/>
    </location>
</feature>
<dbReference type="EMBL" id="SSFD01000039">
    <property type="protein sequence ID" value="TXH91415.1"/>
    <property type="molecule type" value="Genomic_DNA"/>
</dbReference>
<evidence type="ECO:0000313" key="3">
    <source>
        <dbReference type="Proteomes" id="UP000321192"/>
    </source>
</evidence>
<protein>
    <submittedName>
        <fullName evidence="2">SLC13 family permease</fullName>
    </submittedName>
</protein>
<keyword evidence="1" id="KW-0472">Membrane</keyword>